<organism evidence="2 3">
    <name type="scientific">Spirodela intermedia</name>
    <name type="common">Intermediate duckweed</name>
    <dbReference type="NCBI Taxonomy" id="51605"/>
    <lineage>
        <taxon>Eukaryota</taxon>
        <taxon>Viridiplantae</taxon>
        <taxon>Streptophyta</taxon>
        <taxon>Embryophyta</taxon>
        <taxon>Tracheophyta</taxon>
        <taxon>Spermatophyta</taxon>
        <taxon>Magnoliopsida</taxon>
        <taxon>Liliopsida</taxon>
        <taxon>Araceae</taxon>
        <taxon>Lemnoideae</taxon>
        <taxon>Spirodela</taxon>
    </lineage>
</organism>
<gene>
    <name evidence="1" type="ORF">SI7747_14017032</name>
    <name evidence="2" type="ORF">SI8410_14018386</name>
</gene>
<proteinExistence type="predicted"/>
<dbReference type="EMBL" id="LR743601">
    <property type="protein sequence ID" value="CAA2631384.1"/>
    <property type="molecule type" value="Genomic_DNA"/>
</dbReference>
<dbReference type="EMBL" id="LR746277">
    <property type="protein sequence ID" value="CAA7407708.1"/>
    <property type="molecule type" value="Genomic_DNA"/>
</dbReference>
<dbReference type="AlphaFoldDB" id="A0A7I8LEI5"/>
<name>A0A7I8LEI5_SPIIN</name>
<dbReference type="Proteomes" id="UP000663760">
    <property type="component" value="Chromosome 14"/>
</dbReference>
<evidence type="ECO:0000313" key="2">
    <source>
        <dbReference type="EMBL" id="CAA7407708.1"/>
    </source>
</evidence>
<protein>
    <submittedName>
        <fullName evidence="2">Uncharacterized protein</fullName>
    </submittedName>
</protein>
<evidence type="ECO:0000313" key="3">
    <source>
        <dbReference type="Proteomes" id="UP000663760"/>
    </source>
</evidence>
<accession>A0A7I8LEI5</accession>
<reference evidence="2" key="1">
    <citation type="submission" date="2020-02" db="EMBL/GenBank/DDBJ databases">
        <authorList>
            <person name="Scholz U."/>
            <person name="Mascher M."/>
            <person name="Fiebig A."/>
        </authorList>
    </citation>
    <scope>NUCLEOTIDE SEQUENCE</scope>
</reference>
<evidence type="ECO:0000313" key="1">
    <source>
        <dbReference type="EMBL" id="CAA2631384.1"/>
    </source>
</evidence>
<keyword evidence="3" id="KW-1185">Reference proteome</keyword>
<sequence>MSTWLCLKKTVFQIIRVFP</sequence>